<accession>A0AAJ5NG86</accession>
<proteinExistence type="predicted"/>
<dbReference type="RefSeq" id="WP_129608031.1">
    <property type="nucleotide sequence ID" value="NZ_LR026982.1"/>
</dbReference>
<name>A0AAJ5NG86_9BRAD</name>
<dbReference type="EMBL" id="LR026982">
    <property type="protein sequence ID" value="VCU06600.1"/>
    <property type="molecule type" value="Genomic_DNA"/>
</dbReference>
<dbReference type="AlphaFoldDB" id="A0AAJ5NG86"/>
<evidence type="ECO:0000313" key="1">
    <source>
        <dbReference type="EMBL" id="VCU06600.1"/>
    </source>
</evidence>
<sequence>MNPLERRIEAALDAWFEGEGWRLEVRRATGDHVATSWYETDEGEDSGPTVNLTECARRVAEEVGR</sequence>
<keyword evidence="1" id="KW-0614">Plasmid</keyword>
<organism evidence="1">
    <name type="scientific">Rhodoplanes serenus</name>
    <dbReference type="NCBI Taxonomy" id="200615"/>
    <lineage>
        <taxon>Bacteria</taxon>
        <taxon>Pseudomonadati</taxon>
        <taxon>Pseudomonadota</taxon>
        <taxon>Alphaproteobacteria</taxon>
        <taxon>Hyphomicrobiales</taxon>
        <taxon>Nitrobacteraceae</taxon>
        <taxon>Rhodoplanes</taxon>
    </lineage>
</organism>
<reference evidence="1" key="1">
    <citation type="submission" date="2018-10" db="EMBL/GenBank/DDBJ databases">
        <authorList>
            <person name="Peiro R."/>
            <person name="Begona"/>
            <person name="Cbmso G."/>
            <person name="Lopez M."/>
            <person name="Gonzalez S."/>
            <person name="Sacristan E."/>
            <person name="Castillo E."/>
        </authorList>
    </citation>
    <scope>NUCLEOTIDE SEQUENCE</scope>
    <source>
        <strain evidence="1">Rhod_plasmid</strain>
        <plasmid evidence="1">1</plasmid>
    </source>
</reference>
<gene>
    <name evidence="1" type="ORF">RHODPL_RHODPL_00048</name>
</gene>
<protein>
    <submittedName>
        <fullName evidence="1">Uncharacterized protein</fullName>
    </submittedName>
</protein>
<geneLocation type="plasmid" evidence="1">
    <name>1</name>
</geneLocation>